<dbReference type="Proteomes" id="UP001165960">
    <property type="component" value="Unassembled WGS sequence"/>
</dbReference>
<dbReference type="EMBL" id="QTSX02004281">
    <property type="protein sequence ID" value="KAJ9066676.1"/>
    <property type="molecule type" value="Genomic_DNA"/>
</dbReference>
<comment type="caution">
    <text evidence="1">The sequence shown here is derived from an EMBL/GenBank/DDBJ whole genome shotgun (WGS) entry which is preliminary data.</text>
</comment>
<organism evidence="1 2">
    <name type="scientific">Entomophthora muscae</name>
    <dbReference type="NCBI Taxonomy" id="34485"/>
    <lineage>
        <taxon>Eukaryota</taxon>
        <taxon>Fungi</taxon>
        <taxon>Fungi incertae sedis</taxon>
        <taxon>Zoopagomycota</taxon>
        <taxon>Entomophthoromycotina</taxon>
        <taxon>Entomophthoromycetes</taxon>
        <taxon>Entomophthorales</taxon>
        <taxon>Entomophthoraceae</taxon>
        <taxon>Entomophthora</taxon>
    </lineage>
</organism>
<name>A0ACC2SWE1_9FUNG</name>
<sequence>MHADFSSIFLMHCLLLLVFSLRKISEAYQTLSDPKLRSKYNEFGPTTNATPEGGFVDPDEFFKQSFGGELFVDIIGEIYLARDFKNMMGEGEGKEKEILSPEEKKKKDAEEQLVRDAAFKSRVEHLTTTLTRKLSTYVDNRGSDSERKFRAAIQAEAEDLKVASYGKELLHAVGEVYSTRAKRFLDTYQAPRILSFMKETGHFFGDTYNAINETYSALKSTAQLQQTGNKLRDAEANGIDVAAKSELEEEFATKGLNLIWIGSRLEVQSVLRQVCSNVLHPDPPISSQQAKLRAEALAIVGEIYSKA</sequence>
<evidence type="ECO:0000313" key="1">
    <source>
        <dbReference type="EMBL" id="KAJ9066676.1"/>
    </source>
</evidence>
<reference evidence="1" key="1">
    <citation type="submission" date="2022-04" db="EMBL/GenBank/DDBJ databases">
        <title>Genome of the entomopathogenic fungus Entomophthora muscae.</title>
        <authorList>
            <person name="Elya C."/>
            <person name="Lovett B.R."/>
            <person name="Lee E."/>
            <person name="Macias A.M."/>
            <person name="Hajek A.E."/>
            <person name="De Bivort B.L."/>
            <person name="Kasson M.T."/>
            <person name="De Fine Licht H.H."/>
            <person name="Stajich J.E."/>
        </authorList>
    </citation>
    <scope>NUCLEOTIDE SEQUENCE</scope>
    <source>
        <strain evidence="1">Berkeley</strain>
    </source>
</reference>
<evidence type="ECO:0000313" key="2">
    <source>
        <dbReference type="Proteomes" id="UP001165960"/>
    </source>
</evidence>
<gene>
    <name evidence="1" type="primary">CAJ1_3</name>
    <name evidence="1" type="ORF">DSO57_1007178</name>
</gene>
<proteinExistence type="predicted"/>
<protein>
    <submittedName>
        <fullName evidence="1">DnaJ-like protein, variant 2</fullName>
    </submittedName>
</protein>
<accession>A0ACC2SWE1</accession>
<keyword evidence="2" id="KW-1185">Reference proteome</keyword>